<accession>A0A8B3CPW9</accession>
<comment type="caution">
    <text evidence="1">The sequence shown here is derived from an EMBL/GenBank/DDBJ whole genome shotgun (WGS) entry which is preliminary data.</text>
</comment>
<proteinExistence type="predicted"/>
<protein>
    <submittedName>
        <fullName evidence="1">Uncharacterized protein</fullName>
    </submittedName>
</protein>
<dbReference type="Proteomes" id="UP000266669">
    <property type="component" value="Unassembled WGS sequence"/>
</dbReference>
<dbReference type="AlphaFoldDB" id="A0A8B3CPW9"/>
<gene>
    <name evidence="1" type="ORF">DLM78_16680</name>
</gene>
<evidence type="ECO:0000313" key="2">
    <source>
        <dbReference type="Proteomes" id="UP000266669"/>
    </source>
</evidence>
<name>A0A8B3CPW9_9LEPT</name>
<dbReference type="EMBL" id="QHCS01000005">
    <property type="protein sequence ID" value="RHX84378.1"/>
    <property type="molecule type" value="Genomic_DNA"/>
</dbReference>
<reference evidence="2" key="1">
    <citation type="submission" date="2018-05" db="EMBL/GenBank/DDBJ databases">
        <title>Leptospira yasudae sp. nov. and Leptospira stimsonii sp. nov., two pathogenic species of the genus Leptospira isolated from environmental sources.</title>
        <authorList>
            <person name="Casanovas-Massana A."/>
            <person name="Hamond C."/>
            <person name="Santos L.A."/>
            <person name="Hacker K.P."/>
            <person name="Balassiano I."/>
            <person name="Medeiros M.A."/>
            <person name="Reis M.G."/>
            <person name="Ko A.I."/>
            <person name="Wunder E.A."/>
        </authorList>
    </citation>
    <scope>NUCLEOTIDE SEQUENCE [LARGE SCALE GENOMIC DNA]</scope>
    <source>
        <strain evidence="2">AMB6-RJ</strain>
    </source>
</reference>
<evidence type="ECO:0000313" key="1">
    <source>
        <dbReference type="EMBL" id="RHX84378.1"/>
    </source>
</evidence>
<organism evidence="1 2">
    <name type="scientific">Leptospira stimsonii</name>
    <dbReference type="NCBI Taxonomy" id="2202203"/>
    <lineage>
        <taxon>Bacteria</taxon>
        <taxon>Pseudomonadati</taxon>
        <taxon>Spirochaetota</taxon>
        <taxon>Spirochaetia</taxon>
        <taxon>Leptospirales</taxon>
        <taxon>Leptospiraceae</taxon>
        <taxon>Leptospira</taxon>
    </lineage>
</organism>
<sequence>MGGGGEAAGKIRETFLYHKIVLLARRISLVGTTTKIFCESRAPHPDWVEEERRREKFGRFSSITKMCFLQGEFLS</sequence>